<reference evidence="1" key="2">
    <citation type="journal article" date="2023" name="IMA Fungus">
        <title>Comparative genomic study of the Penicillium genus elucidates a diverse pangenome and 15 lateral gene transfer events.</title>
        <authorList>
            <person name="Petersen C."/>
            <person name="Sorensen T."/>
            <person name="Nielsen M.R."/>
            <person name="Sondergaard T.E."/>
            <person name="Sorensen J.L."/>
            <person name="Fitzpatrick D.A."/>
            <person name="Frisvad J.C."/>
            <person name="Nielsen K.L."/>
        </authorList>
    </citation>
    <scope>NUCLEOTIDE SEQUENCE</scope>
    <source>
        <strain evidence="1">IBT 30761</strain>
    </source>
</reference>
<evidence type="ECO:0000313" key="2">
    <source>
        <dbReference type="Proteomes" id="UP001149074"/>
    </source>
</evidence>
<accession>A0A9W9JXK9</accession>
<dbReference type="OrthoDB" id="654211at2759"/>
<dbReference type="GeneID" id="81361441"/>
<dbReference type="Proteomes" id="UP001149074">
    <property type="component" value="Unassembled WGS sequence"/>
</dbReference>
<dbReference type="EMBL" id="JAPQKI010000010">
    <property type="protein sequence ID" value="KAJ5085200.1"/>
    <property type="molecule type" value="Genomic_DNA"/>
</dbReference>
<keyword evidence="2" id="KW-1185">Reference proteome</keyword>
<reference evidence="1" key="1">
    <citation type="submission" date="2022-11" db="EMBL/GenBank/DDBJ databases">
        <authorList>
            <person name="Petersen C."/>
        </authorList>
    </citation>
    <scope>NUCLEOTIDE SEQUENCE</scope>
    <source>
        <strain evidence="1">IBT 30761</strain>
    </source>
</reference>
<name>A0A9W9JXK9_9EURO</name>
<comment type="caution">
    <text evidence="1">The sequence shown here is derived from an EMBL/GenBank/DDBJ whole genome shotgun (WGS) entry which is preliminary data.</text>
</comment>
<dbReference type="RefSeq" id="XP_056469878.1">
    <property type="nucleotide sequence ID" value="XM_056622462.1"/>
</dbReference>
<gene>
    <name evidence="1" type="ORF">N7532_009971</name>
</gene>
<protein>
    <submittedName>
        <fullName evidence="1">Uncharacterized protein</fullName>
    </submittedName>
</protein>
<evidence type="ECO:0000313" key="1">
    <source>
        <dbReference type="EMBL" id="KAJ5085200.1"/>
    </source>
</evidence>
<organism evidence="1 2">
    <name type="scientific">Penicillium argentinense</name>
    <dbReference type="NCBI Taxonomy" id="1131581"/>
    <lineage>
        <taxon>Eukaryota</taxon>
        <taxon>Fungi</taxon>
        <taxon>Dikarya</taxon>
        <taxon>Ascomycota</taxon>
        <taxon>Pezizomycotina</taxon>
        <taxon>Eurotiomycetes</taxon>
        <taxon>Eurotiomycetidae</taxon>
        <taxon>Eurotiales</taxon>
        <taxon>Aspergillaceae</taxon>
        <taxon>Penicillium</taxon>
    </lineage>
</organism>
<proteinExistence type="predicted"/>
<dbReference type="AlphaFoldDB" id="A0A9W9JXK9"/>
<sequence length="245" mass="27429">MFLPASRELFEPGAELRFRHSQCFDSKPEQETDTNGTCRASVPFLLNYSSTSNRHPGEVDAVLSAFATTKSSDHIQDPTVPSILLEDKRADLFYEDLWNLFLSSYQNHQPSDALPLPGGVNDRGNRQSAAKKVIDCLLRAQATPIYQELNVDRAKDFFSDHNIYNFIVAYFDHTVRPRSRIVLKSSFNLPSTGTPLLLSILLMGAMYGTSTAAKSHALEYTDIAEAIVFDDPGFSRLVYQKKVAE</sequence>